<keyword evidence="1" id="KW-0112">Calmodulin-binding</keyword>
<dbReference type="Proteomes" id="UP001054889">
    <property type="component" value="Unassembled WGS sequence"/>
</dbReference>
<feature type="compositionally biased region" description="Basic and acidic residues" evidence="4">
    <location>
        <begin position="13"/>
        <end position="27"/>
    </location>
</feature>
<dbReference type="AlphaFoldDB" id="A0AAV5FLZ8"/>
<feature type="compositionally biased region" description="Basic and acidic residues" evidence="4">
    <location>
        <begin position="207"/>
        <end position="221"/>
    </location>
</feature>
<dbReference type="PANTHER" id="PTHR32295">
    <property type="entry name" value="IQ-DOMAIN 5-RELATED"/>
    <property type="match status" value="1"/>
</dbReference>
<feature type="compositionally biased region" description="Low complexity" evidence="4">
    <location>
        <begin position="49"/>
        <end position="59"/>
    </location>
</feature>
<dbReference type="Pfam" id="PF13178">
    <property type="entry name" value="DUF4005"/>
    <property type="match status" value="1"/>
</dbReference>
<feature type="compositionally biased region" description="Polar residues" evidence="4">
    <location>
        <begin position="365"/>
        <end position="381"/>
    </location>
</feature>
<dbReference type="EMBL" id="BQKI01000088">
    <property type="protein sequence ID" value="GJN35840.1"/>
    <property type="molecule type" value="Genomic_DNA"/>
</dbReference>
<dbReference type="InterPro" id="IPR025064">
    <property type="entry name" value="DUF4005"/>
</dbReference>
<dbReference type="GO" id="GO:0005516">
    <property type="term" value="F:calmodulin binding"/>
    <property type="evidence" value="ECO:0007669"/>
    <property type="project" value="UniProtKB-KW"/>
</dbReference>
<dbReference type="SMART" id="SM00015">
    <property type="entry name" value="IQ"/>
    <property type="match status" value="1"/>
</dbReference>
<feature type="domain" description="DUF4005" evidence="5">
    <location>
        <begin position="328"/>
        <end position="386"/>
    </location>
</feature>
<reference evidence="6" key="2">
    <citation type="submission" date="2021-12" db="EMBL/GenBank/DDBJ databases">
        <title>Resequencing data analysis of finger millet.</title>
        <authorList>
            <person name="Hatakeyama M."/>
            <person name="Aluri S."/>
            <person name="Balachadran M.T."/>
            <person name="Sivarajan S.R."/>
            <person name="Poveda L."/>
            <person name="Shimizu-Inatsugi R."/>
            <person name="Schlapbach R."/>
            <person name="Sreeman S.M."/>
            <person name="Shimizu K.K."/>
        </authorList>
    </citation>
    <scope>NUCLEOTIDE SEQUENCE</scope>
</reference>
<evidence type="ECO:0000256" key="2">
    <source>
        <dbReference type="ARBA" id="ARBA00024341"/>
    </source>
</evidence>
<evidence type="ECO:0000313" key="6">
    <source>
        <dbReference type="EMBL" id="GJN35840.1"/>
    </source>
</evidence>
<dbReference type="Pfam" id="PF00612">
    <property type="entry name" value="IQ"/>
    <property type="match status" value="1"/>
</dbReference>
<evidence type="ECO:0000256" key="1">
    <source>
        <dbReference type="ARBA" id="ARBA00022860"/>
    </source>
</evidence>
<feature type="region of interest" description="Disordered" evidence="4">
    <location>
        <begin position="190"/>
        <end position="277"/>
    </location>
</feature>
<feature type="region of interest" description="Disordered" evidence="4">
    <location>
        <begin position="327"/>
        <end position="349"/>
    </location>
</feature>
<dbReference type="PANTHER" id="PTHR32295:SF262">
    <property type="entry name" value="OS05G0187500 PROTEIN"/>
    <property type="match status" value="1"/>
</dbReference>
<sequence>MGKAARWFRNILGKKDQSTKEHNKPKQDQQPPSNAKRWSFGKSSRDSAEAAAAGGSASNAAIARAAEAAWLRSAAYGETEREREQSKHAIAVAAATAAAADAAVGGGAGGRRRRQAHQQGPAAGPRHRRPTRRRQDPDRAKKALRALKAIVKLQALVRGYLVRKQAAATLQSMQALIRAQAAVRAQRAAAAASHHLHHPPVRPRYSLQDDTRSEHGGDTSRRMSASIDSSSSTTYGYDRSPKIVEVDPGRPKSRSSSSRRASIPLVPDAGSSGGEDWSANSVISSPLLPCSYHLAPGPPRIATSARHHHQFPDHDWCRDSVDKARPATAQSTPRYMASSSFAPPTPAKSVAGGYSPSLLNCPGYMSSTQSSEAKSRSQSAPKQRPEICWAAGGGRKRVPLSEVVVAVEAARASLHHHRASCNGPAQEGAFSFKAAVVGRMDRTLEVAGVENDRLAFLQRRW</sequence>
<feature type="compositionally biased region" description="Basic and acidic residues" evidence="4">
    <location>
        <begin position="239"/>
        <end position="250"/>
    </location>
</feature>
<feature type="compositionally biased region" description="Low complexity" evidence="4">
    <location>
        <begin position="222"/>
        <end position="238"/>
    </location>
</feature>
<name>A0AAV5FLZ8_ELECO</name>
<protein>
    <recommendedName>
        <fullName evidence="5">DUF4005 domain-containing protein</fullName>
    </recommendedName>
</protein>
<organism evidence="6 7">
    <name type="scientific">Eleusine coracana subsp. coracana</name>
    <dbReference type="NCBI Taxonomy" id="191504"/>
    <lineage>
        <taxon>Eukaryota</taxon>
        <taxon>Viridiplantae</taxon>
        <taxon>Streptophyta</taxon>
        <taxon>Embryophyta</taxon>
        <taxon>Tracheophyta</taxon>
        <taxon>Spermatophyta</taxon>
        <taxon>Magnoliopsida</taxon>
        <taxon>Liliopsida</taxon>
        <taxon>Poales</taxon>
        <taxon>Poaceae</taxon>
        <taxon>PACMAD clade</taxon>
        <taxon>Chloridoideae</taxon>
        <taxon>Cynodonteae</taxon>
        <taxon>Eleusininae</taxon>
        <taxon>Eleusine</taxon>
    </lineage>
</organism>
<comment type="subunit">
    <text evidence="3">Binds to multiple calmodulin (CaM) in the presence of Ca(2+) and CaM-like proteins.</text>
</comment>
<feature type="region of interest" description="Disordered" evidence="4">
    <location>
        <begin position="365"/>
        <end position="385"/>
    </location>
</feature>
<evidence type="ECO:0000259" key="5">
    <source>
        <dbReference type="Pfam" id="PF13178"/>
    </source>
</evidence>
<evidence type="ECO:0000313" key="7">
    <source>
        <dbReference type="Proteomes" id="UP001054889"/>
    </source>
</evidence>
<feature type="region of interest" description="Disordered" evidence="4">
    <location>
        <begin position="103"/>
        <end position="141"/>
    </location>
</feature>
<gene>
    <name evidence="6" type="primary">gb24651</name>
    <name evidence="6" type="ORF">PR202_gb24651</name>
</gene>
<accession>A0AAV5FLZ8</accession>
<feature type="region of interest" description="Disordered" evidence="4">
    <location>
        <begin position="1"/>
        <end position="59"/>
    </location>
</feature>
<reference evidence="6" key="1">
    <citation type="journal article" date="2018" name="DNA Res.">
        <title>Multiple hybrid de novo genome assembly of finger millet, an orphan allotetraploid crop.</title>
        <authorList>
            <person name="Hatakeyama M."/>
            <person name="Aluri S."/>
            <person name="Balachadran M.T."/>
            <person name="Sivarajan S.R."/>
            <person name="Patrignani A."/>
            <person name="Gruter S."/>
            <person name="Poveda L."/>
            <person name="Shimizu-Inatsugi R."/>
            <person name="Baeten J."/>
            <person name="Francoijs K.J."/>
            <person name="Nataraja K.N."/>
            <person name="Reddy Y.A.N."/>
            <person name="Phadnis S."/>
            <person name="Ravikumar R.L."/>
            <person name="Schlapbach R."/>
            <person name="Sreeman S.M."/>
            <person name="Shimizu K.K."/>
        </authorList>
    </citation>
    <scope>NUCLEOTIDE SEQUENCE</scope>
</reference>
<feature type="compositionally biased region" description="Polar residues" evidence="4">
    <location>
        <begin position="328"/>
        <end position="342"/>
    </location>
</feature>
<evidence type="ECO:0000256" key="4">
    <source>
        <dbReference type="SAM" id="MobiDB-lite"/>
    </source>
</evidence>
<evidence type="ECO:0000256" key="3">
    <source>
        <dbReference type="ARBA" id="ARBA00024378"/>
    </source>
</evidence>
<comment type="caution">
    <text evidence="6">The sequence shown here is derived from an EMBL/GenBank/DDBJ whole genome shotgun (WGS) entry which is preliminary data.</text>
</comment>
<dbReference type="InterPro" id="IPR000048">
    <property type="entry name" value="IQ_motif_EF-hand-BS"/>
</dbReference>
<comment type="similarity">
    <text evidence="2">Belongs to the IQD family.</text>
</comment>
<dbReference type="PROSITE" id="PS50096">
    <property type="entry name" value="IQ"/>
    <property type="match status" value="1"/>
</dbReference>
<proteinExistence type="inferred from homology"/>
<keyword evidence="7" id="KW-1185">Reference proteome</keyword>